<dbReference type="GeneID" id="117550632"/>
<dbReference type="OrthoDB" id="7756796at2759"/>
<reference evidence="3" key="1">
    <citation type="submission" date="2025-08" db="UniProtKB">
        <authorList>
            <consortium name="RefSeq"/>
        </authorList>
    </citation>
    <scope>IDENTIFICATION</scope>
</reference>
<dbReference type="AlphaFoldDB" id="A0A6P8UQS1"/>
<dbReference type="InParanoid" id="A0A6P8UQS1"/>
<evidence type="ECO:0000313" key="2">
    <source>
        <dbReference type="Proteomes" id="UP000515161"/>
    </source>
</evidence>
<gene>
    <name evidence="3" type="primary">LOC117550632</name>
</gene>
<proteinExistence type="predicted"/>
<feature type="region of interest" description="Disordered" evidence="1">
    <location>
        <begin position="209"/>
        <end position="243"/>
    </location>
</feature>
<name>A0A6P8UQS1_GYMAC</name>
<accession>A0A6P8UQS1</accession>
<evidence type="ECO:0000256" key="1">
    <source>
        <dbReference type="SAM" id="MobiDB-lite"/>
    </source>
</evidence>
<keyword evidence="2" id="KW-1185">Reference proteome</keyword>
<protein>
    <submittedName>
        <fullName evidence="3">Uncharacterized protein LOC117550632</fullName>
    </submittedName>
</protein>
<evidence type="ECO:0000313" key="3">
    <source>
        <dbReference type="RefSeq" id="XP_034078963.1"/>
    </source>
</evidence>
<dbReference type="KEGG" id="gacu:117550632"/>
<dbReference type="Proteomes" id="UP000515161">
    <property type="component" value="Unplaced"/>
</dbReference>
<dbReference type="RefSeq" id="XP_034078963.1">
    <property type="nucleotide sequence ID" value="XM_034223072.1"/>
</dbReference>
<sequence>MWLNSLHLDAKWHRHRRVRVSQRCLHSVPLEGQGLSSDGHVHGRHPIPPETVTVDACLSGWGVAGQDCSGSVVCPGRCTPYQRARASGCAACTHALFIPTGCQVFACSLGQHVRCGTNQPPGGHQVRTAAPGFTEPLVLGVPLPGQSAGSLSTRRPESGRRFPLSAQAFTGLVEASSRGGGDNLEPFRQGPDGPLCLGRVEALPPLVLLGRGDQPDGSGRSGARLARQSPVCLPATASDTTDASEGGHRLLLVTPRWPGRVWFPLLRSLCCSPPWRLPDRKDRLSQLRGQIWHPDPRRLQLRGPTRC</sequence>
<organism evidence="2 3">
    <name type="scientific">Gymnodraco acuticeps</name>
    <name type="common">Antarctic dragonfish</name>
    <dbReference type="NCBI Taxonomy" id="8218"/>
    <lineage>
        <taxon>Eukaryota</taxon>
        <taxon>Metazoa</taxon>
        <taxon>Chordata</taxon>
        <taxon>Craniata</taxon>
        <taxon>Vertebrata</taxon>
        <taxon>Euteleostomi</taxon>
        <taxon>Actinopterygii</taxon>
        <taxon>Neopterygii</taxon>
        <taxon>Teleostei</taxon>
        <taxon>Neoteleostei</taxon>
        <taxon>Acanthomorphata</taxon>
        <taxon>Eupercaria</taxon>
        <taxon>Perciformes</taxon>
        <taxon>Notothenioidei</taxon>
        <taxon>Bathydraconidae</taxon>
        <taxon>Gymnodraco</taxon>
    </lineage>
</organism>